<evidence type="ECO:0000256" key="1">
    <source>
        <dbReference type="SAM" id="MobiDB-lite"/>
    </source>
</evidence>
<reference evidence="2" key="2">
    <citation type="journal article" date="2015" name="Data Brief">
        <title>Shoot transcriptome of the giant reed, Arundo donax.</title>
        <authorList>
            <person name="Barrero R.A."/>
            <person name="Guerrero F.D."/>
            <person name="Moolhuijzen P."/>
            <person name="Goolsby J.A."/>
            <person name="Tidwell J."/>
            <person name="Bellgard S.E."/>
            <person name="Bellgard M.I."/>
        </authorList>
    </citation>
    <scope>NUCLEOTIDE SEQUENCE</scope>
    <source>
        <tissue evidence="2">Shoot tissue taken approximately 20 cm above the soil surface</tissue>
    </source>
</reference>
<feature type="region of interest" description="Disordered" evidence="1">
    <location>
        <begin position="1"/>
        <end position="26"/>
    </location>
</feature>
<protein>
    <submittedName>
        <fullName evidence="2">Uncharacterized protein</fullName>
    </submittedName>
</protein>
<sequence length="26" mass="2698">MRIASSNSTTQMASTEAPVILSVTDS</sequence>
<name>A0A0A9EV65_ARUDO</name>
<feature type="compositionally biased region" description="Polar residues" evidence="1">
    <location>
        <begin position="1"/>
        <end position="14"/>
    </location>
</feature>
<evidence type="ECO:0000313" key="2">
    <source>
        <dbReference type="EMBL" id="JAE01771.1"/>
    </source>
</evidence>
<proteinExistence type="predicted"/>
<dbReference type="EMBL" id="GBRH01196125">
    <property type="protein sequence ID" value="JAE01771.1"/>
    <property type="molecule type" value="Transcribed_RNA"/>
</dbReference>
<reference evidence="2" key="1">
    <citation type="submission" date="2014-09" db="EMBL/GenBank/DDBJ databases">
        <authorList>
            <person name="Magalhaes I.L.F."/>
            <person name="Oliveira U."/>
            <person name="Santos F.R."/>
            <person name="Vidigal T.H.D.A."/>
            <person name="Brescovit A.D."/>
            <person name="Santos A.J."/>
        </authorList>
    </citation>
    <scope>NUCLEOTIDE SEQUENCE</scope>
    <source>
        <tissue evidence="2">Shoot tissue taken approximately 20 cm above the soil surface</tissue>
    </source>
</reference>
<organism evidence="2">
    <name type="scientific">Arundo donax</name>
    <name type="common">Giant reed</name>
    <name type="synonym">Donax arundinaceus</name>
    <dbReference type="NCBI Taxonomy" id="35708"/>
    <lineage>
        <taxon>Eukaryota</taxon>
        <taxon>Viridiplantae</taxon>
        <taxon>Streptophyta</taxon>
        <taxon>Embryophyta</taxon>
        <taxon>Tracheophyta</taxon>
        <taxon>Spermatophyta</taxon>
        <taxon>Magnoliopsida</taxon>
        <taxon>Liliopsida</taxon>
        <taxon>Poales</taxon>
        <taxon>Poaceae</taxon>
        <taxon>PACMAD clade</taxon>
        <taxon>Arundinoideae</taxon>
        <taxon>Arundineae</taxon>
        <taxon>Arundo</taxon>
    </lineage>
</organism>
<dbReference type="AlphaFoldDB" id="A0A0A9EV65"/>
<accession>A0A0A9EV65</accession>